<dbReference type="InterPro" id="IPR003313">
    <property type="entry name" value="AraC-bd"/>
</dbReference>
<dbReference type="SUPFAM" id="SSF46689">
    <property type="entry name" value="Homeodomain-like"/>
    <property type="match status" value="1"/>
</dbReference>
<proteinExistence type="predicted"/>
<dbReference type="Gene3D" id="2.60.120.10">
    <property type="entry name" value="Jelly Rolls"/>
    <property type="match status" value="1"/>
</dbReference>
<dbReference type="PANTHER" id="PTHR11019">
    <property type="entry name" value="HTH-TYPE TRANSCRIPTIONAL REGULATOR NIMR"/>
    <property type="match status" value="1"/>
</dbReference>
<evidence type="ECO:0000256" key="5">
    <source>
        <dbReference type="ARBA" id="ARBA00023163"/>
    </source>
</evidence>
<dbReference type="SMART" id="SM00342">
    <property type="entry name" value="HTH_ARAC"/>
    <property type="match status" value="1"/>
</dbReference>
<sequence>MDIQSKTNYQSREQRHYPDGLPHPVMPLSSEFSPMTQVIKHAHPWSQLAYSSQGILQIETDQGLFVVPPQQALWLPPNMTHQITCQCPTRLRSLHFQDHITAPLGDAIQTLAVGPLLQALILEVCHWGRDYQLSTEKQRVIDVLVDQLVSAPKQDFFIPNITDKRLQPIVSHFNHHPESKRTLNDFANQVGASTRTLHRLFLLNFAMGFNQWKQRIRVLKALTLLDQDLPIKDIAATLGYDSDSSFIAAFKQQMGLPPKQYRKQN</sequence>
<dbReference type="SUPFAM" id="SSF51182">
    <property type="entry name" value="RmlC-like cupins"/>
    <property type="match status" value="1"/>
</dbReference>
<keyword evidence="3" id="KW-0238">DNA-binding</keyword>
<comment type="caution">
    <text evidence="8">The sequence shown here is derived from an EMBL/GenBank/DDBJ whole genome shotgun (WGS) entry which is preliminary data.</text>
</comment>
<dbReference type="InterPro" id="IPR014710">
    <property type="entry name" value="RmlC-like_jellyroll"/>
</dbReference>
<dbReference type="STRING" id="87626.PTD2_17097"/>
<feature type="region of interest" description="Disordered" evidence="6">
    <location>
        <begin position="1"/>
        <end position="23"/>
    </location>
</feature>
<dbReference type="CDD" id="cd06124">
    <property type="entry name" value="cupin_NimR-like_N"/>
    <property type="match status" value="1"/>
</dbReference>
<dbReference type="RefSeq" id="WP_009840661.1">
    <property type="nucleotide sequence ID" value="NZ_CH959302.1"/>
</dbReference>
<dbReference type="InterPro" id="IPR009057">
    <property type="entry name" value="Homeodomain-like_sf"/>
</dbReference>
<evidence type="ECO:0000259" key="7">
    <source>
        <dbReference type="PROSITE" id="PS01124"/>
    </source>
</evidence>
<evidence type="ECO:0000256" key="1">
    <source>
        <dbReference type="ARBA" id="ARBA00022491"/>
    </source>
</evidence>
<dbReference type="InterPro" id="IPR011051">
    <property type="entry name" value="RmlC_Cupin_sf"/>
</dbReference>
<dbReference type="PANTHER" id="PTHR11019:SF190">
    <property type="entry name" value="ARAC-FAMILY REGULATORY PROTEIN"/>
    <property type="match status" value="1"/>
</dbReference>
<dbReference type="InterPro" id="IPR020449">
    <property type="entry name" value="Tscrpt_reg_AraC-type_HTH"/>
</dbReference>
<evidence type="ECO:0000313" key="8">
    <source>
        <dbReference type="EMBL" id="EAR26677.1"/>
    </source>
</evidence>
<dbReference type="Pfam" id="PF02311">
    <property type="entry name" value="AraC_binding"/>
    <property type="match status" value="1"/>
</dbReference>
<name>A4CF02_9GAMM</name>
<keyword evidence="4" id="KW-0010">Activator</keyword>
<feature type="domain" description="HTH araC/xylS-type" evidence="7">
    <location>
        <begin position="167"/>
        <end position="264"/>
    </location>
</feature>
<dbReference type="eggNOG" id="COG1917">
    <property type="taxonomic scope" value="Bacteria"/>
</dbReference>
<dbReference type="FunFam" id="1.10.10.60:FF:000132">
    <property type="entry name" value="AraC family transcriptional regulator"/>
    <property type="match status" value="1"/>
</dbReference>
<keyword evidence="2" id="KW-0805">Transcription regulation</keyword>
<evidence type="ECO:0000256" key="2">
    <source>
        <dbReference type="ARBA" id="ARBA00023015"/>
    </source>
</evidence>
<dbReference type="GO" id="GO:0043565">
    <property type="term" value="F:sequence-specific DNA binding"/>
    <property type="evidence" value="ECO:0007669"/>
    <property type="project" value="InterPro"/>
</dbReference>
<evidence type="ECO:0000256" key="3">
    <source>
        <dbReference type="ARBA" id="ARBA00023125"/>
    </source>
</evidence>
<keyword evidence="5" id="KW-0804">Transcription</keyword>
<dbReference type="InterPro" id="IPR018062">
    <property type="entry name" value="HTH_AraC-typ_CS"/>
</dbReference>
<dbReference type="eggNOG" id="COG2207">
    <property type="taxonomic scope" value="Bacteria"/>
</dbReference>
<gene>
    <name evidence="8" type="ORF">PTD2_17097</name>
</gene>
<evidence type="ECO:0000256" key="6">
    <source>
        <dbReference type="SAM" id="MobiDB-lite"/>
    </source>
</evidence>
<keyword evidence="1" id="KW-0678">Repressor</keyword>
<evidence type="ECO:0000313" key="9">
    <source>
        <dbReference type="Proteomes" id="UP000006201"/>
    </source>
</evidence>
<dbReference type="PROSITE" id="PS00041">
    <property type="entry name" value="HTH_ARAC_FAMILY_1"/>
    <property type="match status" value="1"/>
</dbReference>
<protein>
    <submittedName>
        <fullName evidence="8">Transcriptional regulator, araC family protein</fullName>
    </submittedName>
</protein>
<feature type="compositionally biased region" description="Polar residues" evidence="6">
    <location>
        <begin position="1"/>
        <end position="11"/>
    </location>
</feature>
<keyword evidence="9" id="KW-1185">Reference proteome</keyword>
<reference evidence="8 9" key="1">
    <citation type="submission" date="2006-02" db="EMBL/GenBank/DDBJ databases">
        <authorList>
            <person name="Moran M.A."/>
            <person name="Kjelleberg S."/>
            <person name="Egan S."/>
            <person name="Saunders N."/>
            <person name="Thomas T."/>
            <person name="Ferriera S."/>
            <person name="Johnson J."/>
            <person name="Kravitz S."/>
            <person name="Halpern A."/>
            <person name="Remington K."/>
            <person name="Beeson K."/>
            <person name="Tran B."/>
            <person name="Rogers Y.-H."/>
            <person name="Friedman R."/>
            <person name="Venter J.C."/>
        </authorList>
    </citation>
    <scope>NUCLEOTIDE SEQUENCE [LARGE SCALE GENOMIC DNA]</scope>
    <source>
        <strain evidence="8 9">D2</strain>
    </source>
</reference>
<dbReference type="AlphaFoldDB" id="A4CF02"/>
<dbReference type="PROSITE" id="PS01124">
    <property type="entry name" value="HTH_ARAC_FAMILY_2"/>
    <property type="match status" value="1"/>
</dbReference>
<dbReference type="Proteomes" id="UP000006201">
    <property type="component" value="Unassembled WGS sequence"/>
</dbReference>
<dbReference type="HOGENOM" id="CLU_000445_87_4_6"/>
<evidence type="ECO:0000256" key="4">
    <source>
        <dbReference type="ARBA" id="ARBA00023159"/>
    </source>
</evidence>
<dbReference type="GO" id="GO:0003700">
    <property type="term" value="F:DNA-binding transcription factor activity"/>
    <property type="evidence" value="ECO:0007669"/>
    <property type="project" value="InterPro"/>
</dbReference>
<dbReference type="Gene3D" id="1.10.10.60">
    <property type="entry name" value="Homeodomain-like"/>
    <property type="match status" value="1"/>
</dbReference>
<dbReference type="EMBL" id="AAOH01000010">
    <property type="protein sequence ID" value="EAR26677.1"/>
    <property type="molecule type" value="Genomic_DNA"/>
</dbReference>
<accession>A4CF02</accession>
<dbReference type="PRINTS" id="PR00032">
    <property type="entry name" value="HTHARAC"/>
</dbReference>
<organism evidence="8 9">
    <name type="scientific">Pseudoalteromonas tunicata D2</name>
    <dbReference type="NCBI Taxonomy" id="87626"/>
    <lineage>
        <taxon>Bacteria</taxon>
        <taxon>Pseudomonadati</taxon>
        <taxon>Pseudomonadota</taxon>
        <taxon>Gammaproteobacteria</taxon>
        <taxon>Alteromonadales</taxon>
        <taxon>Pseudoalteromonadaceae</taxon>
        <taxon>Pseudoalteromonas</taxon>
    </lineage>
</organism>
<dbReference type="InterPro" id="IPR018060">
    <property type="entry name" value="HTH_AraC"/>
</dbReference>
<dbReference type="Pfam" id="PF12833">
    <property type="entry name" value="HTH_18"/>
    <property type="match status" value="1"/>
</dbReference>